<dbReference type="Pfam" id="PF02654">
    <property type="entry name" value="CobS"/>
    <property type="match status" value="1"/>
</dbReference>
<dbReference type="AlphaFoldDB" id="A0A383RGG2"/>
<dbReference type="EMBL" id="LS992241">
    <property type="protein sequence ID" value="SYX85761.1"/>
    <property type="molecule type" value="Genomic_DNA"/>
</dbReference>
<dbReference type="UniPathway" id="UPA00148">
    <property type="reaction ID" value="UER00238"/>
</dbReference>
<evidence type="ECO:0000256" key="17">
    <source>
        <dbReference type="ARBA" id="ARBA00048623"/>
    </source>
</evidence>
<feature type="transmembrane region" description="Helical" evidence="19">
    <location>
        <begin position="36"/>
        <end position="60"/>
    </location>
</feature>
<comment type="function">
    <text evidence="14 19">Joins adenosylcobinamide-GDP and alpha-ribazole to generate adenosylcobalamin (Ado-cobalamin). Also synthesizes adenosylcobalamin 5'-phosphate from adenosylcobinamide-GDP and alpha-ribazole 5'-phosphate.</text>
</comment>
<keyword evidence="13 19" id="KW-0472">Membrane</keyword>
<evidence type="ECO:0000256" key="2">
    <source>
        <dbReference type="ARBA" id="ARBA00004651"/>
    </source>
</evidence>
<comment type="catalytic activity">
    <reaction evidence="18 19">
        <text>alpha-ribazole 5'-phosphate + adenosylcob(III)inamide-GDP = adenosylcob(III)alamin 5'-phosphate + GMP + H(+)</text>
        <dbReference type="Rhea" id="RHEA:23560"/>
        <dbReference type="ChEBI" id="CHEBI:15378"/>
        <dbReference type="ChEBI" id="CHEBI:57918"/>
        <dbReference type="ChEBI" id="CHEBI:58115"/>
        <dbReference type="ChEBI" id="CHEBI:60487"/>
        <dbReference type="ChEBI" id="CHEBI:60493"/>
        <dbReference type="EC" id="2.7.8.26"/>
    </reaction>
</comment>
<gene>
    <name evidence="19 20" type="primary">cobS</name>
    <name evidence="20" type="ORF">PBLR_14183</name>
</gene>
<evidence type="ECO:0000256" key="18">
    <source>
        <dbReference type="ARBA" id="ARBA00049504"/>
    </source>
</evidence>
<evidence type="ECO:0000256" key="12">
    <source>
        <dbReference type="ARBA" id="ARBA00022989"/>
    </source>
</evidence>
<comment type="similarity">
    <text evidence="4 19">Belongs to the CobS family.</text>
</comment>
<dbReference type="Proteomes" id="UP000304148">
    <property type="component" value="Chromosome"/>
</dbReference>
<keyword evidence="12 19" id="KW-1133">Transmembrane helix</keyword>
<evidence type="ECO:0000256" key="3">
    <source>
        <dbReference type="ARBA" id="ARBA00004663"/>
    </source>
</evidence>
<evidence type="ECO:0000256" key="11">
    <source>
        <dbReference type="ARBA" id="ARBA00022842"/>
    </source>
</evidence>
<dbReference type="HAMAP" id="MF_00719">
    <property type="entry name" value="CobS"/>
    <property type="match status" value="1"/>
</dbReference>
<keyword evidence="7 19" id="KW-1003">Cell membrane</keyword>
<feature type="transmembrane region" description="Helical" evidence="19">
    <location>
        <begin position="110"/>
        <end position="132"/>
    </location>
</feature>
<dbReference type="GO" id="GO:0009236">
    <property type="term" value="P:cobalamin biosynthetic process"/>
    <property type="evidence" value="ECO:0007669"/>
    <property type="project" value="UniProtKB-UniRule"/>
</dbReference>
<dbReference type="GO" id="GO:0008818">
    <property type="term" value="F:cobalamin 5'-phosphate synthase activity"/>
    <property type="evidence" value="ECO:0007669"/>
    <property type="project" value="UniProtKB-UniRule"/>
</dbReference>
<evidence type="ECO:0000313" key="20">
    <source>
        <dbReference type="EMBL" id="SYX85761.1"/>
    </source>
</evidence>
<evidence type="ECO:0000256" key="10">
    <source>
        <dbReference type="ARBA" id="ARBA00022692"/>
    </source>
</evidence>
<dbReference type="InterPro" id="IPR003805">
    <property type="entry name" value="CobS"/>
</dbReference>
<proteinExistence type="inferred from homology"/>
<evidence type="ECO:0000256" key="6">
    <source>
        <dbReference type="ARBA" id="ARBA00015850"/>
    </source>
</evidence>
<protein>
    <recommendedName>
        <fullName evidence="6 19">Adenosylcobinamide-GDP ribazoletransferase</fullName>
        <ecNumber evidence="5 19">2.7.8.26</ecNumber>
    </recommendedName>
    <alternativeName>
        <fullName evidence="16 19">Cobalamin synthase</fullName>
    </alternativeName>
    <alternativeName>
        <fullName evidence="15 19">Cobalamin-5'-phosphate synthase</fullName>
    </alternativeName>
</protein>
<comment type="cofactor">
    <cofactor evidence="1 19">
        <name>Mg(2+)</name>
        <dbReference type="ChEBI" id="CHEBI:18420"/>
    </cofactor>
</comment>
<name>A0A383RGG2_PAEAL</name>
<reference evidence="21" key="1">
    <citation type="submission" date="2018-08" db="EMBL/GenBank/DDBJ databases">
        <authorList>
            <person name="Chevrot R."/>
        </authorList>
    </citation>
    <scope>NUCLEOTIDE SEQUENCE [LARGE SCALE GENOMIC DNA]</scope>
</reference>
<keyword evidence="11 19" id="KW-0460">Magnesium</keyword>
<evidence type="ECO:0000313" key="21">
    <source>
        <dbReference type="Proteomes" id="UP000304148"/>
    </source>
</evidence>
<dbReference type="GO" id="GO:0005886">
    <property type="term" value="C:plasma membrane"/>
    <property type="evidence" value="ECO:0007669"/>
    <property type="project" value="UniProtKB-SubCell"/>
</dbReference>
<evidence type="ECO:0000256" key="16">
    <source>
        <dbReference type="ARBA" id="ARBA00032853"/>
    </source>
</evidence>
<dbReference type="EC" id="2.7.8.26" evidence="5 19"/>
<evidence type="ECO:0000256" key="9">
    <source>
        <dbReference type="ARBA" id="ARBA00022679"/>
    </source>
</evidence>
<organism evidence="20 21">
    <name type="scientific">Paenibacillus alvei</name>
    <name type="common">Bacillus alvei</name>
    <dbReference type="NCBI Taxonomy" id="44250"/>
    <lineage>
        <taxon>Bacteria</taxon>
        <taxon>Bacillati</taxon>
        <taxon>Bacillota</taxon>
        <taxon>Bacilli</taxon>
        <taxon>Bacillales</taxon>
        <taxon>Paenibacillaceae</taxon>
        <taxon>Paenibacillus</taxon>
    </lineage>
</organism>
<accession>A0A383RGG2</accession>
<feature type="transmembrane region" description="Helical" evidence="19">
    <location>
        <begin position="254"/>
        <end position="272"/>
    </location>
</feature>
<dbReference type="NCBIfam" id="TIGR00317">
    <property type="entry name" value="cobS"/>
    <property type="match status" value="1"/>
</dbReference>
<feature type="transmembrane region" description="Helical" evidence="19">
    <location>
        <begin position="221"/>
        <end position="242"/>
    </location>
</feature>
<evidence type="ECO:0000256" key="13">
    <source>
        <dbReference type="ARBA" id="ARBA00023136"/>
    </source>
</evidence>
<evidence type="ECO:0000256" key="15">
    <source>
        <dbReference type="ARBA" id="ARBA00032605"/>
    </source>
</evidence>
<evidence type="ECO:0000256" key="7">
    <source>
        <dbReference type="ARBA" id="ARBA00022475"/>
    </source>
</evidence>
<evidence type="ECO:0000256" key="8">
    <source>
        <dbReference type="ARBA" id="ARBA00022573"/>
    </source>
</evidence>
<comment type="pathway">
    <text evidence="3 19">Cofactor biosynthesis; adenosylcobalamin biosynthesis; adenosylcobalamin from cob(II)yrinate a,c-diamide: step 7/7.</text>
</comment>
<evidence type="ECO:0000256" key="5">
    <source>
        <dbReference type="ARBA" id="ARBA00013200"/>
    </source>
</evidence>
<sequence length="277" mass="29912">MKQYIHACIAAMQFLTRIPIPKEVPFTNEVLKRSTLFFPVAGGVIGLIVWGAGAGLTLLLPTGPAAAVTLALMLLLTGGLHMDGLMDTADGIFSSRSRERMLEIMKDSRVGAMGVIACVLMLLLKWSLLTALFDANAWNVWIVIPFIWSRAAMVWAMTNEPYARAESGLGSYFQDLNRSHVAAAYGCALLLTTVAVGIMMLPIRMSYLMMMPAGIISGWPGWLLIASLLLGVAAAWGVSRYLSKKLGGLTGDTYGALNECTEMVFMLLLVLLCGMKG</sequence>
<keyword evidence="9 19" id="KW-0808">Transferase</keyword>
<keyword evidence="10 19" id="KW-0812">Transmembrane</keyword>
<dbReference type="RefSeq" id="WP_138187640.1">
    <property type="nucleotide sequence ID" value="NZ_LS992241.1"/>
</dbReference>
<dbReference type="GO" id="GO:0051073">
    <property type="term" value="F:adenosylcobinamide-GDP ribazoletransferase activity"/>
    <property type="evidence" value="ECO:0007669"/>
    <property type="project" value="UniProtKB-UniRule"/>
</dbReference>
<keyword evidence="8 19" id="KW-0169">Cobalamin biosynthesis</keyword>
<dbReference type="PANTHER" id="PTHR34148">
    <property type="entry name" value="ADENOSYLCOBINAMIDE-GDP RIBAZOLETRANSFERASE"/>
    <property type="match status" value="1"/>
</dbReference>
<feature type="transmembrane region" description="Helical" evidence="19">
    <location>
        <begin position="66"/>
        <end position="89"/>
    </location>
</feature>
<evidence type="ECO:0000256" key="14">
    <source>
        <dbReference type="ARBA" id="ARBA00025228"/>
    </source>
</evidence>
<comment type="catalytic activity">
    <reaction evidence="17 19">
        <text>alpha-ribazole + adenosylcob(III)inamide-GDP = adenosylcob(III)alamin + GMP + H(+)</text>
        <dbReference type="Rhea" id="RHEA:16049"/>
        <dbReference type="ChEBI" id="CHEBI:10329"/>
        <dbReference type="ChEBI" id="CHEBI:15378"/>
        <dbReference type="ChEBI" id="CHEBI:18408"/>
        <dbReference type="ChEBI" id="CHEBI:58115"/>
        <dbReference type="ChEBI" id="CHEBI:60487"/>
        <dbReference type="EC" id="2.7.8.26"/>
    </reaction>
</comment>
<feature type="transmembrane region" description="Helical" evidence="19">
    <location>
        <begin position="179"/>
        <end position="201"/>
    </location>
</feature>
<evidence type="ECO:0000256" key="1">
    <source>
        <dbReference type="ARBA" id="ARBA00001946"/>
    </source>
</evidence>
<evidence type="ECO:0000256" key="4">
    <source>
        <dbReference type="ARBA" id="ARBA00010561"/>
    </source>
</evidence>
<evidence type="ECO:0000256" key="19">
    <source>
        <dbReference type="HAMAP-Rule" id="MF_00719"/>
    </source>
</evidence>
<comment type="subcellular location">
    <subcellularLocation>
        <location evidence="2 19">Cell membrane</location>
        <topology evidence="2 19">Multi-pass membrane protein</topology>
    </subcellularLocation>
</comment>
<dbReference type="PANTHER" id="PTHR34148:SF1">
    <property type="entry name" value="ADENOSYLCOBINAMIDE-GDP RIBAZOLETRANSFERASE"/>
    <property type="match status" value="1"/>
</dbReference>